<dbReference type="Proteomes" id="UP000015688">
    <property type="component" value="Unassembled WGS sequence"/>
</dbReference>
<name>T4VFE3_PARBF</name>
<dbReference type="RefSeq" id="WP_021434589.1">
    <property type="nucleotide sequence ID" value="NZ_AVNC01000023.1"/>
</dbReference>
<dbReference type="PATRIC" id="fig|1233171.3.peg.3451"/>
<protein>
    <submittedName>
        <fullName evidence="1">Uncharacterized protein</fullName>
    </submittedName>
</protein>
<sequence>MIFQKVTKDEFMSAFERNNLFIQNKAKRDKINKQKQFETLITELKIDSCYKESKRCKIR</sequence>
<gene>
    <name evidence="1" type="ORF">C672_3584</name>
</gene>
<evidence type="ECO:0000313" key="2">
    <source>
        <dbReference type="Proteomes" id="UP000015688"/>
    </source>
</evidence>
<organism evidence="1 2">
    <name type="scientific">Paraclostridium bifermentans ATCC 638 = DSM 14991</name>
    <dbReference type="NCBI Taxonomy" id="1233171"/>
    <lineage>
        <taxon>Bacteria</taxon>
        <taxon>Bacillati</taxon>
        <taxon>Bacillota</taxon>
        <taxon>Clostridia</taxon>
        <taxon>Peptostreptococcales</taxon>
        <taxon>Peptostreptococcaceae</taxon>
        <taxon>Paraclostridium</taxon>
    </lineage>
</organism>
<reference evidence="1 2" key="1">
    <citation type="submission" date="2013-06" db="EMBL/GenBank/DDBJ databases">
        <authorList>
            <person name="Walk S."/>
            <person name="Aronoff D."/>
            <person name="Young V.Y."/>
            <person name="Marsh J."/>
            <person name="Harrison L."/>
            <person name="Daugherty S.C."/>
            <person name="Shefchek K.A."/>
            <person name="Hine E.E."/>
            <person name="Tallon L.J."/>
            <person name="Sadzewicz L.K."/>
            <person name="Rasko D.A."/>
        </authorList>
    </citation>
    <scope>NUCLEOTIDE SEQUENCE [LARGE SCALE GENOMIC DNA]</scope>
    <source>
        <strain evidence="1 2">ATCC 638</strain>
    </source>
</reference>
<evidence type="ECO:0000313" key="1">
    <source>
        <dbReference type="EMBL" id="EQK39835.1"/>
    </source>
</evidence>
<dbReference type="AlphaFoldDB" id="T4VFE3"/>
<proteinExistence type="predicted"/>
<dbReference type="EMBL" id="AVNC01000023">
    <property type="protein sequence ID" value="EQK39835.1"/>
    <property type="molecule type" value="Genomic_DNA"/>
</dbReference>
<accession>T4VFE3</accession>
<comment type="caution">
    <text evidence="1">The sequence shown here is derived from an EMBL/GenBank/DDBJ whole genome shotgun (WGS) entry which is preliminary data.</text>
</comment>